<comment type="caution">
    <text evidence="3">The sequence shown here is derived from an EMBL/GenBank/DDBJ whole genome shotgun (WGS) entry which is preliminary data.</text>
</comment>
<sequence>MRTIMLKMSHMLKGIGLAACVFFVGCGNNQADLKPIQQQGQVSDTVESTTDEDTSNTSSEKPYLNDNQAPEGVDYVIGDENFVNDMDKIYMDLDQYVGTTLQYEGMVKEMDPGRYTVIRLYDMGHDDHAHEIYVGLDTTYDGEWPVDDTWVRVVGTIGVGEPTEDEEEAFPVLNVTEVTKISAGQAKVNN</sequence>
<reference evidence="3" key="1">
    <citation type="journal article" date="2023" name="Int. J. Syst. Evol. Microbiol.">
        <title>&lt;i&gt;Holtiella tumoricola&lt;/i&gt; gen. nov. sp. nov., isolated from a human clinical sample.</title>
        <authorList>
            <person name="Allen-Vercoe E."/>
            <person name="Daigneault M.C."/>
            <person name="Vancuren S.J."/>
            <person name="Cochrane K."/>
            <person name="O'Neal L.L."/>
            <person name="Sankaranarayanan K."/>
            <person name="Lawson P.A."/>
        </authorList>
    </citation>
    <scope>NUCLEOTIDE SEQUENCE</scope>
    <source>
        <strain evidence="3">CC70A</strain>
    </source>
</reference>
<feature type="domain" description="DUF1980" evidence="2">
    <location>
        <begin position="75"/>
        <end position="183"/>
    </location>
</feature>
<feature type="region of interest" description="Disordered" evidence="1">
    <location>
        <begin position="37"/>
        <end position="69"/>
    </location>
</feature>
<gene>
    <name evidence="3" type="ORF">PBV87_19965</name>
</gene>
<protein>
    <recommendedName>
        <fullName evidence="2">DUF1980 domain-containing protein</fullName>
    </recommendedName>
</protein>
<dbReference type="EMBL" id="JAQIFT010000068">
    <property type="protein sequence ID" value="MDA3733751.1"/>
    <property type="molecule type" value="Genomic_DNA"/>
</dbReference>
<accession>A0AA42DRJ6</accession>
<keyword evidence="4" id="KW-1185">Reference proteome</keyword>
<dbReference type="Pfam" id="PF21537">
    <property type="entry name" value="DUF1980_C"/>
    <property type="match status" value="1"/>
</dbReference>
<dbReference type="InterPro" id="IPR048447">
    <property type="entry name" value="DUF1980_C"/>
</dbReference>
<evidence type="ECO:0000313" key="3">
    <source>
        <dbReference type="EMBL" id="MDA3733751.1"/>
    </source>
</evidence>
<dbReference type="RefSeq" id="WP_198524933.1">
    <property type="nucleotide sequence ID" value="NZ_JAQIFT010000068.1"/>
</dbReference>
<evidence type="ECO:0000259" key="2">
    <source>
        <dbReference type="Pfam" id="PF21537"/>
    </source>
</evidence>
<proteinExistence type="predicted"/>
<name>A0AA42DRJ6_9FIRM</name>
<dbReference type="AlphaFoldDB" id="A0AA42DRJ6"/>
<evidence type="ECO:0000313" key="4">
    <source>
        <dbReference type="Proteomes" id="UP001169242"/>
    </source>
</evidence>
<dbReference type="PROSITE" id="PS51257">
    <property type="entry name" value="PROKAR_LIPOPROTEIN"/>
    <property type="match status" value="1"/>
</dbReference>
<organism evidence="3 4">
    <name type="scientific">Holtiella tumoricola</name>
    <dbReference type="NCBI Taxonomy" id="3018743"/>
    <lineage>
        <taxon>Bacteria</taxon>
        <taxon>Bacillati</taxon>
        <taxon>Bacillota</taxon>
        <taxon>Clostridia</taxon>
        <taxon>Lachnospirales</taxon>
        <taxon>Cellulosilyticaceae</taxon>
        <taxon>Holtiella</taxon>
    </lineage>
</organism>
<dbReference type="Proteomes" id="UP001169242">
    <property type="component" value="Unassembled WGS sequence"/>
</dbReference>
<evidence type="ECO:0000256" key="1">
    <source>
        <dbReference type="SAM" id="MobiDB-lite"/>
    </source>
</evidence>